<accession>A0ABV3FR12</accession>
<name>A0ABV3FR12_9NOCA</name>
<dbReference type="SMART" id="SM00644">
    <property type="entry name" value="Ami_2"/>
    <property type="match status" value="1"/>
</dbReference>
<evidence type="ECO:0000313" key="3">
    <source>
        <dbReference type="Proteomes" id="UP001551695"/>
    </source>
</evidence>
<dbReference type="InterPro" id="IPR013207">
    <property type="entry name" value="LGFP"/>
</dbReference>
<dbReference type="Gene3D" id="3.40.80.10">
    <property type="entry name" value="Peptidoglycan recognition protein-like"/>
    <property type="match status" value="1"/>
</dbReference>
<sequence length="353" mass="39270">MNAPAYTELDRMGNSRSERWGARVTNFLIHTQEGNGTAESLAAYLNNPANGVSYHYTLRGGVVCDVVDTDYASWSVLDANSHTINLCFAGSRASWSRNQWLAIEADLRIAAWLAVQDARKYGFASDVIAPPYSRRDGISDHRYVTECLGIGTHTDVGWNFPWAVFESHVREFAGGAPVAGEIDIKAASSPWLGKRLGSGEEMRTADGVGRFVQFEHGYIYWHPSTGAHPIPASLFEKYAETGWEAGPLGYPITDHTVLRDPANLEWGEVQGFQNGALYRRTGKPAYRVHGEIRERWNRTGFENGALGWPISDEIAYDTASYQEFDNGRIYWTPKPTLALRTTSGRDEPLRDSA</sequence>
<dbReference type="EMBL" id="JBFAKC010000004">
    <property type="protein sequence ID" value="MEV0707845.1"/>
    <property type="molecule type" value="Genomic_DNA"/>
</dbReference>
<comment type="caution">
    <text evidence="2">The sequence shown here is derived from an EMBL/GenBank/DDBJ whole genome shotgun (WGS) entry which is preliminary data.</text>
</comment>
<dbReference type="InterPro" id="IPR036505">
    <property type="entry name" value="Amidase/PGRP_sf"/>
</dbReference>
<dbReference type="SUPFAM" id="SSF55846">
    <property type="entry name" value="N-acetylmuramoyl-L-alanine amidase-like"/>
    <property type="match status" value="1"/>
</dbReference>
<evidence type="ECO:0000313" key="2">
    <source>
        <dbReference type="EMBL" id="MEV0707845.1"/>
    </source>
</evidence>
<evidence type="ECO:0000259" key="1">
    <source>
        <dbReference type="SMART" id="SM00644"/>
    </source>
</evidence>
<proteinExistence type="predicted"/>
<dbReference type="InterPro" id="IPR002502">
    <property type="entry name" value="Amidase_domain"/>
</dbReference>
<gene>
    <name evidence="2" type="ORF">AB0I48_09800</name>
</gene>
<reference evidence="2 3" key="1">
    <citation type="submission" date="2024-06" db="EMBL/GenBank/DDBJ databases">
        <title>The Natural Products Discovery Center: Release of the First 8490 Sequenced Strains for Exploring Actinobacteria Biosynthetic Diversity.</title>
        <authorList>
            <person name="Kalkreuter E."/>
            <person name="Kautsar S.A."/>
            <person name="Yang D."/>
            <person name="Bader C.D."/>
            <person name="Teijaro C.N."/>
            <person name="Fluegel L."/>
            <person name="Davis C.M."/>
            <person name="Simpson J.R."/>
            <person name="Lauterbach L."/>
            <person name="Steele A.D."/>
            <person name="Gui C."/>
            <person name="Meng S."/>
            <person name="Li G."/>
            <person name="Viehrig K."/>
            <person name="Ye F."/>
            <person name="Su P."/>
            <person name="Kiefer A.F."/>
            <person name="Nichols A."/>
            <person name="Cepeda A.J."/>
            <person name="Yan W."/>
            <person name="Fan B."/>
            <person name="Jiang Y."/>
            <person name="Adhikari A."/>
            <person name="Zheng C.-J."/>
            <person name="Schuster L."/>
            <person name="Cowan T.M."/>
            <person name="Smanski M.J."/>
            <person name="Chevrette M.G."/>
            <person name="De Carvalho L.P.S."/>
            <person name="Shen B."/>
        </authorList>
    </citation>
    <scope>NUCLEOTIDE SEQUENCE [LARGE SCALE GENOMIC DNA]</scope>
    <source>
        <strain evidence="2 3">NPDC050403</strain>
    </source>
</reference>
<dbReference type="Pfam" id="PF08310">
    <property type="entry name" value="LGFP"/>
    <property type="match status" value="3"/>
</dbReference>
<dbReference type="RefSeq" id="WP_357781919.1">
    <property type="nucleotide sequence ID" value="NZ_JBFAKC010000004.1"/>
</dbReference>
<dbReference type="Proteomes" id="UP001551695">
    <property type="component" value="Unassembled WGS sequence"/>
</dbReference>
<protein>
    <recommendedName>
        <fullName evidence="1">N-acetylmuramoyl-L-alanine amidase domain-containing protein</fullName>
    </recommendedName>
</protein>
<keyword evidence="3" id="KW-1185">Reference proteome</keyword>
<organism evidence="2 3">
    <name type="scientific">Nocardia aurea</name>
    <dbReference type="NCBI Taxonomy" id="2144174"/>
    <lineage>
        <taxon>Bacteria</taxon>
        <taxon>Bacillati</taxon>
        <taxon>Actinomycetota</taxon>
        <taxon>Actinomycetes</taxon>
        <taxon>Mycobacteriales</taxon>
        <taxon>Nocardiaceae</taxon>
        <taxon>Nocardia</taxon>
    </lineage>
</organism>
<feature type="domain" description="N-acetylmuramoyl-L-alanine amidase" evidence="1">
    <location>
        <begin position="12"/>
        <end position="157"/>
    </location>
</feature>